<proteinExistence type="predicted"/>
<evidence type="ECO:0000256" key="1">
    <source>
        <dbReference type="SAM" id="Phobius"/>
    </source>
</evidence>
<dbReference type="EMBL" id="GU474877">
    <property type="protein sequence ID" value="ADI17929.1"/>
    <property type="molecule type" value="Genomic_DNA"/>
</dbReference>
<keyword evidence="1" id="KW-0472">Membrane</keyword>
<keyword evidence="1" id="KW-0812">Transmembrane</keyword>
<organism evidence="2">
    <name type="scientific">uncultured Desulfobacterales bacterium HF0200_07G10</name>
    <dbReference type="NCBI Taxonomy" id="710741"/>
    <lineage>
        <taxon>Bacteria</taxon>
        <taxon>Pseudomonadati</taxon>
        <taxon>Thermodesulfobacteriota</taxon>
        <taxon>Desulfobacteria</taxon>
        <taxon>Desulfobacterales</taxon>
        <taxon>environmental samples</taxon>
    </lineage>
</organism>
<keyword evidence="1" id="KW-1133">Transmembrane helix</keyword>
<reference evidence="2" key="1">
    <citation type="journal article" date="2011" name="Environ. Microbiol.">
        <title>Time-series analyses of Monterey Bay coastal microbial picoplankton using a 'genome proxy' microarray.</title>
        <authorList>
            <person name="Rich V.I."/>
            <person name="Pham V.D."/>
            <person name="Eppley J."/>
            <person name="Shi Y."/>
            <person name="DeLong E.F."/>
        </authorList>
    </citation>
    <scope>NUCLEOTIDE SEQUENCE</scope>
</reference>
<dbReference type="AlphaFoldDB" id="E0XU38"/>
<evidence type="ECO:0000313" key="2">
    <source>
        <dbReference type="EMBL" id="ADI17929.1"/>
    </source>
</evidence>
<feature type="transmembrane region" description="Helical" evidence="1">
    <location>
        <begin position="12"/>
        <end position="29"/>
    </location>
</feature>
<feature type="transmembrane region" description="Helical" evidence="1">
    <location>
        <begin position="49"/>
        <end position="67"/>
    </location>
</feature>
<name>E0XU38_9BACT</name>
<protein>
    <submittedName>
        <fullName evidence="2">Uncharacterized protein</fullName>
    </submittedName>
</protein>
<accession>E0XU38</accession>
<sequence>MCFSQKIIKNNVLIIVLFSFYLIVTERITYHRLYSGFKESELLDIVEKWLLLCDFVVFFMAGSLLYLL</sequence>